<organism evidence="1 2">
    <name type="scientific">Sulfobacillus acidophilus</name>
    <dbReference type="NCBI Taxonomy" id="53633"/>
    <lineage>
        <taxon>Bacteria</taxon>
        <taxon>Bacillati</taxon>
        <taxon>Bacillota</taxon>
        <taxon>Clostridia</taxon>
        <taxon>Eubacteriales</taxon>
        <taxon>Clostridiales Family XVII. Incertae Sedis</taxon>
        <taxon>Sulfobacillus</taxon>
    </lineage>
</organism>
<reference evidence="1" key="1">
    <citation type="submission" date="2021-02" db="EMBL/GenBank/DDBJ databases">
        <title>Activity-based single-cell genomes from oceanic crustal fluid captures similar information to metagenomic and metatranscriptomic surveys with orders of magnitude less sampling.</title>
        <authorList>
            <person name="D'Angelo T.S."/>
            <person name="Orcutt B.N."/>
        </authorList>
    </citation>
    <scope>NUCLEOTIDE SEQUENCE [LARGE SCALE GENOMIC DNA]</scope>
    <source>
        <strain evidence="1">AH-315-E05</strain>
    </source>
</reference>
<keyword evidence="2" id="KW-1185">Reference proteome</keyword>
<dbReference type="EMBL" id="JAFITA010000011">
    <property type="protein sequence ID" value="MBN4077440.1"/>
    <property type="molecule type" value="Genomic_DNA"/>
</dbReference>
<evidence type="ECO:0000313" key="1">
    <source>
        <dbReference type="EMBL" id="MBN4077440.1"/>
    </source>
</evidence>
<protein>
    <submittedName>
        <fullName evidence="1">Uncharacterized protein</fullName>
    </submittedName>
</protein>
<accession>A0ABS3AWG1</accession>
<dbReference type="Proteomes" id="UP000765003">
    <property type="component" value="Unassembled WGS sequence"/>
</dbReference>
<name>A0ABS3AWG1_9FIRM</name>
<proteinExistence type="predicted"/>
<sequence>MKSVFKRGEAITRLEHYADVIVLHLTLLICFPKAQEISHWQQELNAFKGVLQRYNNSKSKKGHNYSVEDIETALLEVIEDNEGKDYIANDIMGTKKGMDIDSHNIDWEDVEKSISSFAQAVLGT</sequence>
<gene>
    <name evidence="1" type="ORF">JYT19_00855</name>
</gene>
<evidence type="ECO:0000313" key="2">
    <source>
        <dbReference type="Proteomes" id="UP000765003"/>
    </source>
</evidence>
<comment type="caution">
    <text evidence="1">The sequence shown here is derived from an EMBL/GenBank/DDBJ whole genome shotgun (WGS) entry which is preliminary data.</text>
</comment>